<evidence type="ECO:0000313" key="2">
    <source>
        <dbReference type="Proteomes" id="UP000554235"/>
    </source>
</evidence>
<proteinExistence type="predicted"/>
<keyword evidence="2" id="KW-1185">Reference proteome</keyword>
<comment type="caution">
    <text evidence="1">The sequence shown here is derived from an EMBL/GenBank/DDBJ whole genome shotgun (WGS) entry which is preliminary data.</text>
</comment>
<dbReference type="AlphaFoldDB" id="A0A8H4KNP4"/>
<dbReference type="Proteomes" id="UP000554235">
    <property type="component" value="Unassembled WGS sequence"/>
</dbReference>
<sequence length="173" mass="19814">MPDRRIDKAAFLAAVRRQRSEVLISTELIPAHEERSFDMRISKNNFIFTPRHNPHGLLDVTEKTYPREGFAYGNFRSTVLDLTGKEVGEGTHFVCIVQLGPPSTNDKEYRFRGREGFDEMFDRLKGWIKKEELDIAGDDNAIPSSNVVFAVNEEPRDGNEVFAILEAQIPDWE</sequence>
<gene>
    <name evidence="1" type="ORF">FALBO_16160</name>
</gene>
<dbReference type="EMBL" id="JAADYS010002966">
    <property type="protein sequence ID" value="KAF4452503.1"/>
    <property type="molecule type" value="Genomic_DNA"/>
</dbReference>
<name>A0A8H4KNP4_9HYPO</name>
<organism evidence="1 2">
    <name type="scientific">Fusarium albosuccineum</name>
    <dbReference type="NCBI Taxonomy" id="1237068"/>
    <lineage>
        <taxon>Eukaryota</taxon>
        <taxon>Fungi</taxon>
        <taxon>Dikarya</taxon>
        <taxon>Ascomycota</taxon>
        <taxon>Pezizomycotina</taxon>
        <taxon>Sordariomycetes</taxon>
        <taxon>Hypocreomycetidae</taxon>
        <taxon>Hypocreales</taxon>
        <taxon>Nectriaceae</taxon>
        <taxon>Fusarium</taxon>
        <taxon>Fusarium decemcellulare species complex</taxon>
    </lineage>
</organism>
<accession>A0A8H4KNP4</accession>
<protein>
    <submittedName>
        <fullName evidence="1">Uncharacterized protein</fullName>
    </submittedName>
</protein>
<reference evidence="1 2" key="1">
    <citation type="submission" date="2020-01" db="EMBL/GenBank/DDBJ databases">
        <title>Identification and distribution of gene clusters putatively required for synthesis of sphingolipid metabolism inhibitors in phylogenetically diverse species of the filamentous fungus Fusarium.</title>
        <authorList>
            <person name="Kim H.-S."/>
            <person name="Busman M."/>
            <person name="Brown D.W."/>
            <person name="Divon H."/>
            <person name="Uhlig S."/>
            <person name="Proctor R.H."/>
        </authorList>
    </citation>
    <scope>NUCLEOTIDE SEQUENCE [LARGE SCALE GENOMIC DNA]</scope>
    <source>
        <strain evidence="1 2">NRRL 20459</strain>
    </source>
</reference>
<evidence type="ECO:0000313" key="1">
    <source>
        <dbReference type="EMBL" id="KAF4452503.1"/>
    </source>
</evidence>